<proteinExistence type="predicted"/>
<keyword evidence="2" id="KW-1185">Reference proteome</keyword>
<dbReference type="Proteomes" id="UP000199200">
    <property type="component" value="Unassembled WGS sequence"/>
</dbReference>
<accession>A0A1H7C9S0</accession>
<sequence>MKDGDRHVLFMKVTIRRLKVTNRILNVMYRPLKVTNPLKLPPVTSSMKCRLGSLLNDN</sequence>
<dbReference type="STRING" id="426757.SAMN04488127_3093"/>
<name>A0A1H7C9S0_9BACL</name>
<protein>
    <submittedName>
        <fullName evidence="1">Uncharacterized protein</fullName>
    </submittedName>
</protein>
<dbReference type="AlphaFoldDB" id="A0A1H7C9S0"/>
<gene>
    <name evidence="1" type="ORF">SAMN04488127_3093</name>
</gene>
<evidence type="ECO:0000313" key="1">
    <source>
        <dbReference type="EMBL" id="SEJ86378.1"/>
    </source>
</evidence>
<reference evidence="2" key="1">
    <citation type="submission" date="2016-10" db="EMBL/GenBank/DDBJ databases">
        <authorList>
            <person name="Varghese N."/>
            <person name="Submissions S."/>
        </authorList>
    </citation>
    <scope>NUCLEOTIDE SEQUENCE [LARGE SCALE GENOMIC DNA]</scope>
    <source>
        <strain evidence="2">CGMCC 1.6763</strain>
    </source>
</reference>
<dbReference type="EMBL" id="FNZF01000010">
    <property type="protein sequence ID" value="SEJ86378.1"/>
    <property type="molecule type" value="Genomic_DNA"/>
</dbReference>
<evidence type="ECO:0000313" key="2">
    <source>
        <dbReference type="Proteomes" id="UP000199200"/>
    </source>
</evidence>
<organism evidence="1 2">
    <name type="scientific">Bhargavaea ginsengi</name>
    <dbReference type="NCBI Taxonomy" id="426757"/>
    <lineage>
        <taxon>Bacteria</taxon>
        <taxon>Bacillati</taxon>
        <taxon>Bacillota</taxon>
        <taxon>Bacilli</taxon>
        <taxon>Bacillales</taxon>
        <taxon>Caryophanaceae</taxon>
        <taxon>Bhargavaea</taxon>
    </lineage>
</organism>